<dbReference type="AlphaFoldDB" id="A0A642V6D8"/>
<dbReference type="SUPFAM" id="SSF118203">
    <property type="entry name" value="Vacuolar ATP synthase subunit C"/>
    <property type="match status" value="1"/>
</dbReference>
<organism evidence="7 8">
    <name type="scientific">Diutina rugosa</name>
    <name type="common">Yeast</name>
    <name type="synonym">Candida rugosa</name>
    <dbReference type="NCBI Taxonomy" id="5481"/>
    <lineage>
        <taxon>Eukaryota</taxon>
        <taxon>Fungi</taxon>
        <taxon>Dikarya</taxon>
        <taxon>Ascomycota</taxon>
        <taxon>Saccharomycotina</taxon>
        <taxon>Pichiomycetes</taxon>
        <taxon>Debaryomycetaceae</taxon>
        <taxon>Diutina</taxon>
    </lineage>
</organism>
<dbReference type="RefSeq" id="XP_034015193.1">
    <property type="nucleotide sequence ID" value="XM_034159065.1"/>
</dbReference>
<comment type="similarity">
    <text evidence="1 6">Belongs to the V-ATPase C subunit family.</text>
</comment>
<proteinExistence type="inferred from homology"/>
<comment type="function">
    <text evidence="6">Subunit of the V1 complex of vacuolar(H+)-ATPase (V-ATPase), a multisubunit enzyme composed of a peripheral complex (V1) that hydrolyzes ATP and a membrane integral complex (V0) that translocates protons. V-ATPase is responsible for acidifying and maintaining the pH of intracellular compartments and in some cell types, is targeted to the plasma membrane, where it is responsible for acidifying the extracellular environment. Subunit C is necessary for the assembly of the catalytic sector of the enzyme and is likely to have a specific function in its catalytic activity.</text>
</comment>
<dbReference type="Gene3D" id="1.20.1460.10">
    <property type="entry name" value="subunit c (vma5p) of the yeast v-atpase, domain 2"/>
    <property type="match status" value="1"/>
</dbReference>
<gene>
    <name evidence="7" type="ORF">DIURU_000078</name>
</gene>
<name>A0A642V6D8_DIURU</name>
<evidence type="ECO:0000313" key="7">
    <source>
        <dbReference type="EMBL" id="KAA8908765.1"/>
    </source>
</evidence>
<evidence type="ECO:0000256" key="5">
    <source>
        <dbReference type="ARBA" id="ARBA00053565"/>
    </source>
</evidence>
<dbReference type="CDD" id="cd14785">
    <property type="entry name" value="V-ATPase_C"/>
    <property type="match status" value="1"/>
</dbReference>
<accession>A0A642V6D8</accession>
<sequence>MPLAKYAAISLPESTHASGWLREHMQSDHSKLTSLELPQFQSGTLDSLIEGSEELGKIDSQLAGSVAKIVDIFTNVLETSSFQRTVQNRPATDYVETFKWNTSKFRLDKPIPELVKLITNEAFSLDADVRAAYQTYQSARSDFAAADRKRNGDLSIRSLHDIVHPDQFVLNSEHLKTVLVAVPKNLDKEFRNSYETLVQYVVPRSAELISSDSEYNLYAVTLFKKYEPDFVAAARDKKWHPRTDFEYSEDTLNNMRKEFDLTQQNESKSKNDLVRLARTAYSDIFADWCHIKAMRVYVESVLRYGLPPSFDYYLIGFHGSSLEKNFNAAKKQLVEKFGYLGGEASSKNTNLHEYASLVETDYEPFVFFDIEIV</sequence>
<evidence type="ECO:0000256" key="3">
    <source>
        <dbReference type="ARBA" id="ARBA00022781"/>
    </source>
</evidence>
<evidence type="ECO:0000256" key="4">
    <source>
        <dbReference type="ARBA" id="ARBA00023065"/>
    </source>
</evidence>
<comment type="function">
    <text evidence="5">Subunit of the V1 complex of vacuolar(H+)-ATPase (V-ATPase), a multisubunit enzyme composed of a peripheral complex (V1) that hydrolyzes ATP and a membrane integral complex (V0) that translocates protons. V-ATPase is responsible for acidifying and maintaining the pH of intracellular compartments. Subunit C is necessary for the assembly of the catalytic sector of the enzyme and is likely to have a specific function in its catalytic activity. Reversibly leaves the enzyme after glucose depletion, causing the catalytic subcomplex V1 to detach from the V0 section.</text>
</comment>
<evidence type="ECO:0000313" key="8">
    <source>
        <dbReference type="Proteomes" id="UP000449547"/>
    </source>
</evidence>
<dbReference type="GeneID" id="54778731"/>
<comment type="subunit">
    <text evidence="6">V-ATPase is a heteromultimeric enzyme composed of a peripheral catalytic V1 complex (components A to H) attached to an integral membrane V0 proton pore complex.</text>
</comment>
<dbReference type="GO" id="GO:0000221">
    <property type="term" value="C:vacuolar proton-transporting V-type ATPase, V1 domain"/>
    <property type="evidence" value="ECO:0007669"/>
    <property type="project" value="TreeGrafter"/>
</dbReference>
<comment type="caution">
    <text evidence="7">The sequence shown here is derived from an EMBL/GenBank/DDBJ whole genome shotgun (WGS) entry which is preliminary data.</text>
</comment>
<dbReference type="InterPro" id="IPR036132">
    <property type="entry name" value="Vac_ATP_synth_c_sf"/>
</dbReference>
<dbReference type="OMA" id="VMIWIHV"/>
<dbReference type="Proteomes" id="UP000449547">
    <property type="component" value="Unassembled WGS sequence"/>
</dbReference>
<dbReference type="PANTHER" id="PTHR10137">
    <property type="entry name" value="V-TYPE PROTON ATPASE SUBUNIT C"/>
    <property type="match status" value="1"/>
</dbReference>
<keyword evidence="8" id="KW-1185">Reference proteome</keyword>
<dbReference type="Gene3D" id="3.30.70.100">
    <property type="match status" value="1"/>
</dbReference>
<dbReference type="InterPro" id="IPR004907">
    <property type="entry name" value="ATPase_V1-cplx_csu"/>
</dbReference>
<reference evidence="7 8" key="1">
    <citation type="submission" date="2019-07" db="EMBL/GenBank/DDBJ databases">
        <title>Genome assembly of two rare yeast pathogens: Diutina rugosa and Trichomonascus ciferrii.</title>
        <authorList>
            <person name="Mixao V."/>
            <person name="Saus E."/>
            <person name="Hansen A."/>
            <person name="Lass-Flor C."/>
            <person name="Gabaldon T."/>
        </authorList>
    </citation>
    <scope>NUCLEOTIDE SEQUENCE [LARGE SCALE GENOMIC DNA]</scope>
    <source>
        <strain evidence="7 8">CBS 613</strain>
    </source>
</reference>
<evidence type="ECO:0000256" key="2">
    <source>
        <dbReference type="ARBA" id="ARBA00022448"/>
    </source>
</evidence>
<evidence type="ECO:0000256" key="1">
    <source>
        <dbReference type="ARBA" id="ARBA00006138"/>
    </source>
</evidence>
<dbReference type="FunFam" id="3.30.70.100:FF:000002">
    <property type="entry name" value="V-type proton ATPase subunit C"/>
    <property type="match status" value="1"/>
</dbReference>
<dbReference type="VEuPathDB" id="FungiDB:DIURU_000078"/>
<dbReference type="Pfam" id="PF03223">
    <property type="entry name" value="V-ATPase_C"/>
    <property type="match status" value="1"/>
</dbReference>
<dbReference type="PANTHER" id="PTHR10137:SF0">
    <property type="entry name" value="V-TYPE PROTON ATPASE SUBUNIT C"/>
    <property type="match status" value="1"/>
</dbReference>
<protein>
    <recommendedName>
        <fullName evidence="6">V-type proton ATPase subunit C</fullName>
    </recommendedName>
</protein>
<dbReference type="OrthoDB" id="6605928at2759"/>
<dbReference type="Gene3D" id="3.30.70.1180">
    <property type="entry name" value="Vacuolar atp synthase subunit c, domain 1"/>
    <property type="match status" value="1"/>
</dbReference>
<evidence type="ECO:0000256" key="6">
    <source>
        <dbReference type="RuleBase" id="RU364010"/>
    </source>
</evidence>
<keyword evidence="2 6" id="KW-0813">Transport</keyword>
<keyword evidence="3 6" id="KW-0375">Hydrogen ion transport</keyword>
<dbReference type="GO" id="GO:0046961">
    <property type="term" value="F:proton-transporting ATPase activity, rotational mechanism"/>
    <property type="evidence" value="ECO:0007669"/>
    <property type="project" value="InterPro"/>
</dbReference>
<keyword evidence="4 6" id="KW-0406">Ion transport</keyword>
<dbReference type="EMBL" id="SWFT01000004">
    <property type="protein sequence ID" value="KAA8908765.1"/>
    <property type="molecule type" value="Genomic_DNA"/>
</dbReference>